<dbReference type="EnsemblMetazoa" id="GBRI036288-RA">
    <property type="protein sequence ID" value="GBRI036288-PA"/>
    <property type="gene ID" value="GBRI036288"/>
</dbReference>
<dbReference type="InterPro" id="IPR017853">
    <property type="entry name" value="GH"/>
</dbReference>
<feature type="domain" description="Glycosyl hydrolase family 13 catalytic" evidence="2">
    <location>
        <begin position="13"/>
        <end position="113"/>
    </location>
</feature>
<dbReference type="Proteomes" id="UP000091820">
    <property type="component" value="Unassembled WGS sequence"/>
</dbReference>
<protein>
    <recommendedName>
        <fullName evidence="2">Glycosyl hydrolase family 13 catalytic domain-containing protein</fullName>
    </recommendedName>
</protein>
<accession>A0A1A9WXP0</accession>
<dbReference type="Pfam" id="PF00128">
    <property type="entry name" value="Alpha-amylase"/>
    <property type="match status" value="1"/>
</dbReference>
<organism evidence="3 4">
    <name type="scientific">Glossina brevipalpis</name>
    <dbReference type="NCBI Taxonomy" id="37001"/>
    <lineage>
        <taxon>Eukaryota</taxon>
        <taxon>Metazoa</taxon>
        <taxon>Ecdysozoa</taxon>
        <taxon>Arthropoda</taxon>
        <taxon>Hexapoda</taxon>
        <taxon>Insecta</taxon>
        <taxon>Pterygota</taxon>
        <taxon>Neoptera</taxon>
        <taxon>Endopterygota</taxon>
        <taxon>Diptera</taxon>
        <taxon>Brachycera</taxon>
        <taxon>Muscomorpha</taxon>
        <taxon>Hippoboscoidea</taxon>
        <taxon>Glossinidae</taxon>
        <taxon>Glossina</taxon>
    </lineage>
</organism>
<dbReference type="SUPFAM" id="SSF51445">
    <property type="entry name" value="(Trans)glycosidases"/>
    <property type="match status" value="1"/>
</dbReference>
<dbReference type="PANTHER" id="PTHR10357">
    <property type="entry name" value="ALPHA-AMYLASE FAMILY MEMBER"/>
    <property type="match status" value="1"/>
</dbReference>
<sequence length="200" mass="23052">MIIYCIMKLSLIKGEELGMQDNRVIKWQDTKDPVALSVGPKFYQTVSRDPVRTPFQWSAEKNAGFSNVPRPWLPVHPNYERLNLKRQLAADRSHYKVYKSLINLRREPVLRDGRCQVEVLNKWVFAIIRSLKNHPNFITVINVGPKPQVINAFKLLDDIKHMRILITGTHSKYNVGFLITTDNINKIRLAPHEGIVCLAA</sequence>
<name>A0A1A9WXP0_9MUSC</name>
<reference evidence="4" key="1">
    <citation type="submission" date="2014-03" db="EMBL/GenBank/DDBJ databases">
        <authorList>
            <person name="Aksoy S."/>
            <person name="Warren W."/>
            <person name="Wilson R.K."/>
        </authorList>
    </citation>
    <scope>NUCLEOTIDE SEQUENCE [LARGE SCALE GENOMIC DNA]</scope>
    <source>
        <strain evidence="4">IAEA</strain>
    </source>
</reference>
<evidence type="ECO:0000313" key="4">
    <source>
        <dbReference type="Proteomes" id="UP000091820"/>
    </source>
</evidence>
<dbReference type="InterPro" id="IPR006047">
    <property type="entry name" value="GH13_cat_dom"/>
</dbReference>
<evidence type="ECO:0000259" key="2">
    <source>
        <dbReference type="Pfam" id="PF00128"/>
    </source>
</evidence>
<dbReference type="Gene3D" id="3.20.20.80">
    <property type="entry name" value="Glycosidases"/>
    <property type="match status" value="1"/>
</dbReference>
<proteinExistence type="predicted"/>
<keyword evidence="1" id="KW-0732">Signal</keyword>
<dbReference type="GO" id="GO:0005975">
    <property type="term" value="P:carbohydrate metabolic process"/>
    <property type="evidence" value="ECO:0007669"/>
    <property type="project" value="InterPro"/>
</dbReference>
<dbReference type="PANTHER" id="PTHR10357:SF179">
    <property type="entry name" value="NEUTRAL AND BASIC AMINO ACID TRANSPORT PROTEIN RBAT"/>
    <property type="match status" value="1"/>
</dbReference>
<dbReference type="STRING" id="37001.A0A1A9WXP0"/>
<dbReference type="VEuPathDB" id="VectorBase:GBRI036288"/>
<reference evidence="3" key="2">
    <citation type="submission" date="2020-05" db="UniProtKB">
        <authorList>
            <consortium name="EnsemblMetazoa"/>
        </authorList>
    </citation>
    <scope>IDENTIFICATION</scope>
    <source>
        <strain evidence="3">IAEA</strain>
    </source>
</reference>
<dbReference type="AlphaFoldDB" id="A0A1A9WXP0"/>
<evidence type="ECO:0000313" key="3">
    <source>
        <dbReference type="EnsemblMetazoa" id="GBRI036288-PA"/>
    </source>
</evidence>
<keyword evidence="4" id="KW-1185">Reference proteome</keyword>
<evidence type="ECO:0000256" key="1">
    <source>
        <dbReference type="ARBA" id="ARBA00022729"/>
    </source>
</evidence>